<dbReference type="PANTHER" id="PTHR35038:SF8">
    <property type="entry name" value="C-TYPE POLYHEME CYTOCHROME OMCC"/>
    <property type="match status" value="1"/>
</dbReference>
<dbReference type="InterPro" id="IPR036280">
    <property type="entry name" value="Multihaem_cyt_sf"/>
</dbReference>
<dbReference type="Pfam" id="PF16694">
    <property type="entry name" value="Cytochrome_P460"/>
    <property type="match status" value="1"/>
</dbReference>
<keyword evidence="4" id="KW-0349">Heme</keyword>
<dbReference type="EMBL" id="AP014648">
    <property type="protein sequence ID" value="BAQ16747.1"/>
    <property type="molecule type" value="Genomic_DNA"/>
</dbReference>
<dbReference type="Gene3D" id="1.10.1130.10">
    <property type="entry name" value="Flavocytochrome C3, Chain A"/>
    <property type="match status" value="1"/>
</dbReference>
<dbReference type="InterPro" id="IPR009056">
    <property type="entry name" value="Cyt_c-like_dom"/>
</dbReference>
<dbReference type="Proteomes" id="UP000031643">
    <property type="component" value="Chromosome"/>
</dbReference>
<dbReference type="GO" id="GO:0020037">
    <property type="term" value="F:heme binding"/>
    <property type="evidence" value="ECO:0007669"/>
    <property type="project" value="InterPro"/>
</dbReference>
<evidence type="ECO:0000256" key="1">
    <source>
        <dbReference type="ARBA" id="ARBA00022723"/>
    </source>
</evidence>
<evidence type="ECO:0000313" key="7">
    <source>
        <dbReference type="Proteomes" id="UP000031643"/>
    </source>
</evidence>
<evidence type="ECO:0000256" key="2">
    <source>
        <dbReference type="ARBA" id="ARBA00022729"/>
    </source>
</evidence>
<reference evidence="6 7" key="1">
    <citation type="submission" date="2014-09" db="EMBL/GenBank/DDBJ databases">
        <title>Genome sequencing of Methyloceanibacter caenitepidi Gela4.</title>
        <authorList>
            <person name="Takeuchi M."/>
            <person name="Susumu S."/>
            <person name="Kamagata Y."/>
            <person name="Oshima K."/>
            <person name="Hattori M."/>
            <person name="Iwasaki W."/>
        </authorList>
    </citation>
    <scope>NUCLEOTIDE SEQUENCE [LARGE SCALE GENOMIC DNA]</scope>
    <source>
        <strain evidence="6 7">Gela4</strain>
    </source>
</reference>
<dbReference type="PROSITE" id="PS51007">
    <property type="entry name" value="CYTC"/>
    <property type="match status" value="1"/>
</dbReference>
<keyword evidence="2" id="KW-0732">Signal</keyword>
<dbReference type="KEGG" id="mcg:GL4_1289"/>
<keyword evidence="7" id="KW-1185">Reference proteome</keyword>
<proteinExistence type="predicted"/>
<evidence type="ECO:0000256" key="3">
    <source>
        <dbReference type="ARBA" id="ARBA00023004"/>
    </source>
</evidence>
<evidence type="ECO:0000256" key="4">
    <source>
        <dbReference type="PROSITE-ProRule" id="PRU00433"/>
    </source>
</evidence>
<dbReference type="InterPro" id="IPR051829">
    <property type="entry name" value="Multiheme_Cytochr_ET"/>
</dbReference>
<dbReference type="STRING" id="1384459.GL4_1289"/>
<dbReference type="GO" id="GO:0009055">
    <property type="term" value="F:electron transfer activity"/>
    <property type="evidence" value="ECO:0007669"/>
    <property type="project" value="InterPro"/>
</dbReference>
<protein>
    <submittedName>
        <fullName evidence="6">Cytochrome c family protein</fullName>
    </submittedName>
</protein>
<gene>
    <name evidence="6" type="ORF">GL4_1289</name>
</gene>
<dbReference type="Gene3D" id="3.50.70.20">
    <property type="entry name" value="Cytochrome P460"/>
    <property type="match status" value="1"/>
</dbReference>
<dbReference type="PANTHER" id="PTHR35038">
    <property type="entry name" value="DISSIMILATORY SULFITE REDUCTASE SIRA"/>
    <property type="match status" value="1"/>
</dbReference>
<dbReference type="SUPFAM" id="SSF48695">
    <property type="entry name" value="Multiheme cytochromes"/>
    <property type="match status" value="2"/>
</dbReference>
<organism evidence="6 7">
    <name type="scientific">Methyloceanibacter caenitepidi</name>
    <dbReference type="NCBI Taxonomy" id="1384459"/>
    <lineage>
        <taxon>Bacteria</taxon>
        <taxon>Pseudomonadati</taxon>
        <taxon>Pseudomonadota</taxon>
        <taxon>Alphaproteobacteria</taxon>
        <taxon>Hyphomicrobiales</taxon>
        <taxon>Hyphomicrobiaceae</taxon>
        <taxon>Methyloceanibacter</taxon>
    </lineage>
</organism>
<dbReference type="AlphaFoldDB" id="A0A0A8K2K4"/>
<sequence length="954" mass="106735">MAGLLMAAGPATQAAESQHRAIPSYCANAKSSGLPLPTSLPQDDYESRLKAFVKDRRYVNLGWCVDKETAGNLVRDTGPFIDGVYYGTHPAVRVYYSPEAMAWITGNRESPMPDGAIIVKEMFPPPAARYEGLSEDEVVDKLSNWTVMVRDAAGAKDGWYWAEFSRSGDQAHNEPLVHLNYPDAGFGQYCVRCHASAKHQSTFSTTRNIKGFPGEPIRYRVDDSWREGAVAAPHVHEPKNTQRGSHRMAGHGLSEFGKAPPRLGSPNPEFIALFSPGRFPKDAPLQLLPKETGDRVVAPGKGKPGFVTSDQCMSCHGGLNSQGLSGPNLFIALSPEYGDGYNLSHYGEWRWSPMGLAGRDPIFHAQLDSEISLLEKQFSSDPEKGKTYVRHLENLCFSCHAPMGQRQLSRDAETLDLDPLFKREYLFLTEDHRDDPYYKYGALGRDGVSCALCHSARSDKFASADIGKLRAYLTEVTTGRLPRGELGEIYGPLKEDDIAAEPMKNALGLTPKHDPFIKSSRLCGSCHTVNLPNVDQPIPPDQRTMLDDLPNDALFRPFKHTIEQATYLEWLNSAYQDEYPEFNKTPQHAQSCQGCHMPEGFTSADGKIHVQRLQGRIASVQDHTHPEADHLVEADGINVRYREEGISRHKFRGLNATLLMMFEQFNGMLGVRKDDFMTGAKGLSQALEGYVQQARDNTVDLEVQAAFDGANSLTVDVDVTNKAGHRFPSGVGFRRAFLELLVVEDGVDGERTLWSSGRTNTVGAIVDGDGNVLPTEFFDRDADGKEQYQPHHEVISRQDQVQIYEELIQDTKGDFTTSFIRRHKHVKDNRLLPLGWQLRGPFPDRYAELEYYIEATHPGQDAIRDPDYTDGKGRDRIRYEISLPEGTDPDKVSVRATLFYQSIPPYWLRQRFETAPHMPATQRLYYIASHLNLDGTLLEDWKLRLASVTAKPSR</sequence>
<keyword evidence="1 4" id="KW-0479">Metal-binding</keyword>
<dbReference type="GO" id="GO:0016491">
    <property type="term" value="F:oxidoreductase activity"/>
    <property type="evidence" value="ECO:0007669"/>
    <property type="project" value="TreeGrafter"/>
</dbReference>
<evidence type="ECO:0000313" key="6">
    <source>
        <dbReference type="EMBL" id="BAQ16747.1"/>
    </source>
</evidence>
<dbReference type="CDD" id="cd20716">
    <property type="entry name" value="cyt_P460_fam"/>
    <property type="match status" value="1"/>
</dbReference>
<keyword evidence="3 4" id="KW-0408">Iron</keyword>
<dbReference type="HOGENOM" id="CLU_291690_0_0_5"/>
<dbReference type="InterPro" id="IPR038142">
    <property type="entry name" value="Cytochrome_P460_sp"/>
</dbReference>
<dbReference type="GO" id="GO:0046872">
    <property type="term" value="F:metal ion binding"/>
    <property type="evidence" value="ECO:0007669"/>
    <property type="project" value="UniProtKB-KW"/>
</dbReference>
<name>A0A0A8K2K4_9HYPH</name>
<evidence type="ECO:0000259" key="5">
    <source>
        <dbReference type="PROSITE" id="PS51007"/>
    </source>
</evidence>
<dbReference type="InterPro" id="IPR032033">
    <property type="entry name" value="Cytochrome_P460"/>
</dbReference>
<accession>A0A0A8K2K4</accession>
<feature type="domain" description="Cytochrome c" evidence="5">
    <location>
        <begin position="297"/>
        <end position="477"/>
    </location>
</feature>